<dbReference type="InterPro" id="IPR050187">
    <property type="entry name" value="Lipid_Phosphate_FormReg"/>
</dbReference>
<protein>
    <submittedName>
        <fullName evidence="2">Ceramide kinase</fullName>
    </submittedName>
</protein>
<sequence>MTFEQAFPTFTNAPKTCRHIISTLFCDGSPWIQTEEQSLWPGKEKGNRKSVVISKRLALTGISKMTYKEEFIDLRDIFSVKMKRRRSIGQKRGGTLLGLTVFLCIRKGRKLKQGLINLHNLSEDYCAIWFKQLKEILNGFPNRPKSLKVIINPHSHKGEATNIYNEHVEPLFKLADIQTDVTVTKYAGHALALLKECDLQEYDGILCVGGDGSVSEVTHGLLLRAQMDAGKNTNANFTPVRAPLPLGIISAGSTNVLAYSLHGICHPVTAALHIIMGNIQPVDVCSFSSNSKLLRFGLSSMFGFGGKTLAIAEKHRWMPSSQRRDFAVVKTLANLKPDYCELSFLPTRDSEFTFHRDSKKKTDNYDYYDGKGQWRHIQGQFLNVSIMSIPCLCSMAPRGLAPNTRLNDGTMALIVVRNTSRQEFVRHLKRHPTLKDQFDFPFVETYLVEEVKLQTGPPHNFVHSEYEQNGEAHTIPTEDIYSLNIDGDLLNVSSEIHIRLHPELLNLYGSNIEELDNCNAKCSCL</sequence>
<reference evidence="2" key="1">
    <citation type="submission" date="2022-03" db="EMBL/GenBank/DDBJ databases">
        <authorList>
            <person name="Alioto T."/>
            <person name="Alioto T."/>
            <person name="Gomez Garrido J."/>
        </authorList>
    </citation>
    <scope>NUCLEOTIDE SEQUENCE</scope>
</reference>
<evidence type="ECO:0000259" key="1">
    <source>
        <dbReference type="PROSITE" id="PS50146"/>
    </source>
</evidence>
<keyword evidence="2" id="KW-0418">Kinase</keyword>
<evidence type="ECO:0000313" key="2">
    <source>
        <dbReference type="EMBL" id="CAH2305872.1"/>
    </source>
</evidence>
<dbReference type="InterPro" id="IPR016064">
    <property type="entry name" value="NAD/diacylglycerol_kinase_sf"/>
</dbReference>
<dbReference type="Pfam" id="PF19280">
    <property type="entry name" value="CERK_C"/>
    <property type="match status" value="1"/>
</dbReference>
<dbReference type="Proteomes" id="UP001295444">
    <property type="component" value="Chromosome 07"/>
</dbReference>
<dbReference type="GO" id="GO:0001727">
    <property type="term" value="F:lipid kinase activity"/>
    <property type="evidence" value="ECO:0007669"/>
    <property type="project" value="TreeGrafter"/>
</dbReference>
<evidence type="ECO:0000313" key="3">
    <source>
        <dbReference type="Proteomes" id="UP001295444"/>
    </source>
</evidence>
<dbReference type="GO" id="GO:0016020">
    <property type="term" value="C:membrane"/>
    <property type="evidence" value="ECO:0007669"/>
    <property type="project" value="GOC"/>
</dbReference>
<dbReference type="AlphaFoldDB" id="A0AAD1WHJ3"/>
<dbReference type="InterPro" id="IPR001206">
    <property type="entry name" value="Diacylglycerol_kinase_cat_dom"/>
</dbReference>
<keyword evidence="2" id="KW-0808">Transferase</keyword>
<dbReference type="InterPro" id="IPR017438">
    <property type="entry name" value="ATP-NAD_kinase_N"/>
</dbReference>
<name>A0AAD1WHJ3_PELCU</name>
<dbReference type="GO" id="GO:0006665">
    <property type="term" value="P:sphingolipid metabolic process"/>
    <property type="evidence" value="ECO:0007669"/>
    <property type="project" value="TreeGrafter"/>
</dbReference>
<feature type="domain" description="DAGKc" evidence="1">
    <location>
        <begin position="142"/>
        <end position="291"/>
    </location>
</feature>
<dbReference type="EMBL" id="OW240918">
    <property type="protein sequence ID" value="CAH2305872.1"/>
    <property type="molecule type" value="Genomic_DNA"/>
</dbReference>
<gene>
    <name evidence="2" type="ORF">PECUL_23A026899</name>
</gene>
<dbReference type="Gene3D" id="3.40.50.10330">
    <property type="entry name" value="Probable inorganic polyphosphate/atp-NAD kinase, domain 1"/>
    <property type="match status" value="1"/>
</dbReference>
<dbReference type="InterPro" id="IPR045363">
    <property type="entry name" value="CERK_C"/>
</dbReference>
<dbReference type="PANTHER" id="PTHR12358:SF26">
    <property type="entry name" value="CERAMIDE KINASE-LIKE PROTEIN"/>
    <property type="match status" value="1"/>
</dbReference>
<dbReference type="SUPFAM" id="SSF111331">
    <property type="entry name" value="NAD kinase/diacylglycerol kinase-like"/>
    <property type="match status" value="1"/>
</dbReference>
<dbReference type="Gene3D" id="2.60.200.40">
    <property type="match status" value="1"/>
</dbReference>
<dbReference type="Pfam" id="PF00781">
    <property type="entry name" value="DAGK_cat"/>
    <property type="match status" value="1"/>
</dbReference>
<dbReference type="PROSITE" id="PS50146">
    <property type="entry name" value="DAGK"/>
    <property type="match status" value="1"/>
</dbReference>
<keyword evidence="3" id="KW-1185">Reference proteome</keyword>
<proteinExistence type="predicted"/>
<dbReference type="PANTHER" id="PTHR12358">
    <property type="entry name" value="SPHINGOSINE KINASE"/>
    <property type="match status" value="1"/>
</dbReference>
<dbReference type="SMART" id="SM00046">
    <property type="entry name" value="DAGKc"/>
    <property type="match status" value="1"/>
</dbReference>
<accession>A0AAD1WHJ3</accession>
<organism evidence="2 3">
    <name type="scientific">Pelobates cultripes</name>
    <name type="common">Western spadefoot toad</name>
    <dbReference type="NCBI Taxonomy" id="61616"/>
    <lineage>
        <taxon>Eukaryota</taxon>
        <taxon>Metazoa</taxon>
        <taxon>Chordata</taxon>
        <taxon>Craniata</taxon>
        <taxon>Vertebrata</taxon>
        <taxon>Euteleostomi</taxon>
        <taxon>Amphibia</taxon>
        <taxon>Batrachia</taxon>
        <taxon>Anura</taxon>
        <taxon>Pelobatoidea</taxon>
        <taxon>Pelobatidae</taxon>
        <taxon>Pelobates</taxon>
    </lineage>
</organism>